<evidence type="ECO:0000256" key="1">
    <source>
        <dbReference type="ARBA" id="ARBA00004651"/>
    </source>
</evidence>
<feature type="transmembrane region" description="Helical" evidence="8">
    <location>
        <begin position="326"/>
        <end position="345"/>
    </location>
</feature>
<keyword evidence="5 8" id="KW-0812">Transmembrane</keyword>
<dbReference type="AlphaFoldDB" id="A0A7H1NRW1"/>
<evidence type="ECO:0000256" key="5">
    <source>
        <dbReference type="ARBA" id="ARBA00022692"/>
    </source>
</evidence>
<keyword evidence="10" id="KW-1185">Reference proteome</keyword>
<dbReference type="PANTHER" id="PTHR30472">
    <property type="entry name" value="FERRIC ENTEROBACTIN TRANSPORT SYSTEM PERMEASE PROTEIN"/>
    <property type="match status" value="1"/>
</dbReference>
<dbReference type="FunFam" id="1.10.3470.10:FF:000001">
    <property type="entry name" value="Vitamin B12 ABC transporter permease BtuC"/>
    <property type="match status" value="1"/>
</dbReference>
<feature type="transmembrane region" description="Helical" evidence="8">
    <location>
        <begin position="131"/>
        <end position="152"/>
    </location>
</feature>
<protein>
    <submittedName>
        <fullName evidence="9">Vitamin B12 import system permease protein BtuC</fullName>
    </submittedName>
</protein>
<evidence type="ECO:0000256" key="8">
    <source>
        <dbReference type="SAM" id="Phobius"/>
    </source>
</evidence>
<evidence type="ECO:0000313" key="9">
    <source>
        <dbReference type="EMBL" id="QNT78521.1"/>
    </source>
</evidence>
<feature type="transmembrane region" description="Helical" evidence="8">
    <location>
        <begin position="97"/>
        <end position="119"/>
    </location>
</feature>
<dbReference type="Proteomes" id="UP000516349">
    <property type="component" value="Chromosome"/>
</dbReference>
<organism evidence="9 10">
    <name type="scientific">Entomobacter blattae</name>
    <dbReference type="NCBI Taxonomy" id="2762277"/>
    <lineage>
        <taxon>Bacteria</taxon>
        <taxon>Pseudomonadati</taxon>
        <taxon>Pseudomonadota</taxon>
        <taxon>Alphaproteobacteria</taxon>
        <taxon>Acetobacterales</taxon>
        <taxon>Acetobacteraceae</taxon>
        <taxon>Entomobacter</taxon>
    </lineage>
</organism>
<dbReference type="GO" id="GO:0033214">
    <property type="term" value="P:siderophore-iron import into cell"/>
    <property type="evidence" value="ECO:0007669"/>
    <property type="project" value="TreeGrafter"/>
</dbReference>
<dbReference type="InterPro" id="IPR037294">
    <property type="entry name" value="ABC_BtuC-like"/>
</dbReference>
<feature type="transmembrane region" description="Helical" evidence="8">
    <location>
        <begin position="195"/>
        <end position="217"/>
    </location>
</feature>
<keyword evidence="3" id="KW-0813">Transport</keyword>
<keyword evidence="6 8" id="KW-1133">Transmembrane helix</keyword>
<keyword evidence="4" id="KW-1003">Cell membrane</keyword>
<evidence type="ECO:0000256" key="6">
    <source>
        <dbReference type="ARBA" id="ARBA00022989"/>
    </source>
</evidence>
<comment type="subcellular location">
    <subcellularLocation>
        <location evidence="1">Cell membrane</location>
        <topology evidence="1">Multi-pass membrane protein</topology>
    </subcellularLocation>
</comment>
<name>A0A7H1NRW1_9PROT</name>
<evidence type="ECO:0000256" key="4">
    <source>
        <dbReference type="ARBA" id="ARBA00022475"/>
    </source>
</evidence>
<dbReference type="KEGG" id="ebla:JGUZn3_12950"/>
<gene>
    <name evidence="9" type="primary">btuC</name>
    <name evidence="9" type="ORF">JGUZn3_12950</name>
</gene>
<comment type="similarity">
    <text evidence="2">Belongs to the binding-protein-dependent transport system permease family. FecCD subfamily.</text>
</comment>
<evidence type="ECO:0000256" key="7">
    <source>
        <dbReference type="ARBA" id="ARBA00023136"/>
    </source>
</evidence>
<feature type="transmembrane region" description="Helical" evidence="8">
    <location>
        <begin position="352"/>
        <end position="373"/>
    </location>
</feature>
<feature type="transmembrane region" description="Helical" evidence="8">
    <location>
        <begin position="290"/>
        <end position="314"/>
    </location>
</feature>
<accession>A0A7H1NRW1</accession>
<dbReference type="Gene3D" id="1.10.3470.10">
    <property type="entry name" value="ABC transporter involved in vitamin B12 uptake, BtuC"/>
    <property type="match status" value="1"/>
</dbReference>
<evidence type="ECO:0000313" key="10">
    <source>
        <dbReference type="Proteomes" id="UP000516349"/>
    </source>
</evidence>
<reference evidence="9 10" key="1">
    <citation type="submission" date="2020-08" db="EMBL/GenBank/DDBJ databases">
        <title>Complete genome sequence of Entomobacter blattae G55GP.</title>
        <authorList>
            <person name="Poehlein A."/>
            <person name="Guzman J."/>
            <person name="Daniel R."/>
            <person name="Vilcinskas A."/>
        </authorList>
    </citation>
    <scope>NUCLEOTIDE SEQUENCE [LARGE SCALE GENOMIC DNA]</scope>
    <source>
        <strain evidence="9 10">G55GP</strain>
    </source>
</reference>
<dbReference type="GO" id="GO:0005886">
    <property type="term" value="C:plasma membrane"/>
    <property type="evidence" value="ECO:0007669"/>
    <property type="project" value="UniProtKB-SubCell"/>
</dbReference>
<evidence type="ECO:0000256" key="3">
    <source>
        <dbReference type="ARBA" id="ARBA00022448"/>
    </source>
</evidence>
<feature type="transmembrane region" description="Helical" evidence="8">
    <location>
        <begin position="237"/>
        <end position="256"/>
    </location>
</feature>
<dbReference type="EMBL" id="CP060244">
    <property type="protein sequence ID" value="QNT78521.1"/>
    <property type="molecule type" value="Genomic_DNA"/>
</dbReference>
<feature type="transmembrane region" description="Helical" evidence="8">
    <location>
        <begin position="50"/>
        <end position="70"/>
    </location>
</feature>
<dbReference type="GO" id="GO:0022857">
    <property type="term" value="F:transmembrane transporter activity"/>
    <property type="evidence" value="ECO:0007669"/>
    <property type="project" value="InterPro"/>
</dbReference>
<proteinExistence type="inferred from homology"/>
<keyword evidence="7 8" id="KW-0472">Membrane</keyword>
<feature type="transmembrane region" description="Helical" evidence="8">
    <location>
        <begin position="164"/>
        <end position="183"/>
    </location>
</feature>
<dbReference type="InterPro" id="IPR000522">
    <property type="entry name" value="ABC_transptr_permease_BtuC"/>
</dbReference>
<dbReference type="Pfam" id="PF01032">
    <property type="entry name" value="FecCD"/>
    <property type="match status" value="1"/>
</dbReference>
<sequence length="378" mass="40788">MSFNVKLESKKAKIGSEERARLNLMREVSVPHERRTQIAGAYKKVLKRRIAVLMGLLLVIGAGLLTDFMLGPSGLTPGQLWHTLFHPDLVNVSQSVIVWQIRLPYALMAVFVGMALGLSGGEMQTILDNPLASPYTLGVSAAASFGASLAIILHWGLPGIPPEWIVSGNAFVFAIGSAFLLDLVARVSRSSTSIVVLFGIALVFTFHALVSMVQFVANEDALQDLVFWTMGSLTRANWPKLGLLVAAFFLILPLSLKAAWKLTILRLGEERAASFGVDIRKTRIAALFRISILSALAVSFVGTIGFVGLVAPHIARRLLGEDHRFYLPGCALVGGVILSFSSVAAKNILPGVILPVGIVTALVGIPFFMVIILRRQRA</sequence>
<evidence type="ECO:0000256" key="2">
    <source>
        <dbReference type="ARBA" id="ARBA00007935"/>
    </source>
</evidence>
<dbReference type="PANTHER" id="PTHR30472:SF25">
    <property type="entry name" value="ABC TRANSPORTER PERMEASE PROTEIN MJ0876-RELATED"/>
    <property type="match status" value="1"/>
</dbReference>
<dbReference type="CDD" id="cd06550">
    <property type="entry name" value="TM_ABC_iron-siderophores_like"/>
    <property type="match status" value="1"/>
</dbReference>
<dbReference type="SUPFAM" id="SSF81345">
    <property type="entry name" value="ABC transporter involved in vitamin B12 uptake, BtuC"/>
    <property type="match status" value="1"/>
</dbReference>